<evidence type="ECO:0000313" key="3">
    <source>
        <dbReference type="EMBL" id="PLN75389.1"/>
    </source>
</evidence>
<feature type="transmembrane region" description="Helical" evidence="1">
    <location>
        <begin position="93"/>
        <end position="111"/>
    </location>
</feature>
<sequence length="162" mass="17725">MSRIIPTTIFPTWPHILFAVLEPLSSIGGWFVPFNDGLTRFILEQVPSVAPPETIHPSSIALAGQLVNLYGLLAVLCVGIVYSTNEPKVLRNYIACLCLSDIGHIYANYVAMGPEAFLDVQGWNALGWGNIVVTAFLFVNRVLYLLGVFGYAQAPKASLKQM</sequence>
<feature type="transmembrane region" description="Helical" evidence="1">
    <location>
        <begin position="131"/>
        <end position="152"/>
    </location>
</feature>
<dbReference type="Proteomes" id="UP000235023">
    <property type="component" value="Unassembled WGS sequence"/>
</dbReference>
<dbReference type="EMBL" id="KZ559651">
    <property type="protein sequence ID" value="PLN75389.1"/>
    <property type="molecule type" value="Genomic_DNA"/>
</dbReference>
<dbReference type="AlphaFoldDB" id="A0A2J5HF49"/>
<keyword evidence="4" id="KW-1185">Reference proteome</keyword>
<dbReference type="PANTHER" id="PTHR37019">
    <property type="entry name" value="CHROMOSOME 1, WHOLE GENOME SHOTGUN SEQUENCE"/>
    <property type="match status" value="1"/>
</dbReference>
<accession>A0A2J5HF49</accession>
<evidence type="ECO:0000256" key="1">
    <source>
        <dbReference type="SAM" id="Phobius"/>
    </source>
</evidence>
<protein>
    <recommendedName>
        <fullName evidence="2">DUF7704 domain-containing protein</fullName>
    </recommendedName>
</protein>
<keyword evidence="1" id="KW-1133">Transmembrane helix</keyword>
<feature type="domain" description="DUF7704" evidence="2">
    <location>
        <begin position="8"/>
        <end position="150"/>
    </location>
</feature>
<dbReference type="OrthoDB" id="2937326at2759"/>
<name>A0A2J5HF49_9EURO</name>
<reference evidence="4" key="1">
    <citation type="submission" date="2017-12" db="EMBL/GenBank/DDBJ databases">
        <authorList>
            <consortium name="DOE Joint Genome Institute"/>
            <person name="Mondo S.J."/>
            <person name="Kjaerbolling I."/>
            <person name="Vesth T.C."/>
            <person name="Frisvad J.C."/>
            <person name="Nybo J.L."/>
            <person name="Theobald S."/>
            <person name="Kuo A."/>
            <person name="Bowyer P."/>
            <person name="Matsuda Y."/>
            <person name="Lyhne E.K."/>
            <person name="Kogle M.E."/>
            <person name="Clum A."/>
            <person name="Lipzen A."/>
            <person name="Salamov A."/>
            <person name="Ngan C.Y."/>
            <person name="Daum C."/>
            <person name="Chiniquy J."/>
            <person name="Barry K."/>
            <person name="LaButti K."/>
            <person name="Haridas S."/>
            <person name="Simmons B.A."/>
            <person name="Magnuson J.K."/>
            <person name="Mortensen U.H."/>
            <person name="Larsen T.O."/>
            <person name="Grigoriev I.V."/>
            <person name="Baker S.E."/>
            <person name="Andersen M.R."/>
            <person name="Nordberg H.P."/>
            <person name="Cantor M.N."/>
            <person name="Hua S.X."/>
        </authorList>
    </citation>
    <scope>NUCLEOTIDE SEQUENCE [LARGE SCALE GENOMIC DNA]</scope>
    <source>
        <strain evidence="4">IBT 19404</strain>
    </source>
</reference>
<organism evidence="3 4">
    <name type="scientific">Aspergillus taichungensis</name>
    <dbReference type="NCBI Taxonomy" id="482145"/>
    <lineage>
        <taxon>Eukaryota</taxon>
        <taxon>Fungi</taxon>
        <taxon>Dikarya</taxon>
        <taxon>Ascomycota</taxon>
        <taxon>Pezizomycotina</taxon>
        <taxon>Eurotiomycetes</taxon>
        <taxon>Eurotiomycetidae</taxon>
        <taxon>Eurotiales</taxon>
        <taxon>Aspergillaceae</taxon>
        <taxon>Aspergillus</taxon>
        <taxon>Aspergillus subgen. Circumdati</taxon>
    </lineage>
</organism>
<proteinExistence type="predicted"/>
<dbReference type="Pfam" id="PF24803">
    <property type="entry name" value="DUF7704"/>
    <property type="match status" value="1"/>
</dbReference>
<dbReference type="InterPro" id="IPR056121">
    <property type="entry name" value="DUF7704"/>
</dbReference>
<gene>
    <name evidence="3" type="ORF">BDW42DRAFT_38944</name>
</gene>
<dbReference type="PANTHER" id="PTHR37019:SF2">
    <property type="entry name" value="EXPERA DOMAIN-CONTAINING PROTEIN"/>
    <property type="match status" value="1"/>
</dbReference>
<keyword evidence="1" id="KW-0812">Transmembrane</keyword>
<feature type="transmembrane region" description="Helical" evidence="1">
    <location>
        <begin position="60"/>
        <end position="81"/>
    </location>
</feature>
<evidence type="ECO:0000313" key="4">
    <source>
        <dbReference type="Proteomes" id="UP000235023"/>
    </source>
</evidence>
<feature type="transmembrane region" description="Helical" evidence="1">
    <location>
        <begin position="12"/>
        <end position="32"/>
    </location>
</feature>
<keyword evidence="1" id="KW-0472">Membrane</keyword>
<evidence type="ECO:0000259" key="2">
    <source>
        <dbReference type="Pfam" id="PF24803"/>
    </source>
</evidence>